<organism evidence="1 2">
    <name type="scientific">Epilithonimonas xixisoli</name>
    <dbReference type="NCBI Taxonomy" id="1476462"/>
    <lineage>
        <taxon>Bacteria</taxon>
        <taxon>Pseudomonadati</taxon>
        <taxon>Bacteroidota</taxon>
        <taxon>Flavobacteriia</taxon>
        <taxon>Flavobacteriales</taxon>
        <taxon>Weeksellaceae</taxon>
        <taxon>Chryseobacterium group</taxon>
        <taxon>Epilithonimonas</taxon>
    </lineage>
</organism>
<gene>
    <name evidence="1" type="ORF">B0I22_1266</name>
</gene>
<dbReference type="EMBL" id="SOEO01000001">
    <property type="protein sequence ID" value="TDX87087.1"/>
    <property type="molecule type" value="Genomic_DNA"/>
</dbReference>
<dbReference type="Pfam" id="PF14568">
    <property type="entry name" value="SUKH_6"/>
    <property type="match status" value="1"/>
</dbReference>
<evidence type="ECO:0008006" key="3">
    <source>
        <dbReference type="Google" id="ProtNLM"/>
    </source>
</evidence>
<accession>A0A4R8IAN2</accession>
<sequence>MKFFMKIKPTDEIKKNLLSNIQPIRNFPKAIDFPFDKLYVEITTQIRTTEISSECILFDSVEAVNQTKEFSDKEYWKENYTQDEIAKFCIFGQNGQGDLWLFDIENKIYFYDHDKEEMCRENFIELDLNFEKWLVFADLNKQLDEIYGKENEINEKQKAEYKENLAELSSVLLSKYPFNI</sequence>
<dbReference type="AlphaFoldDB" id="A0A4R8IAN2"/>
<protein>
    <recommendedName>
        <fullName evidence="3">SMI1/KNR4 family protein</fullName>
    </recommendedName>
</protein>
<keyword evidence="2" id="KW-1185">Reference proteome</keyword>
<evidence type="ECO:0000313" key="2">
    <source>
        <dbReference type="Proteomes" id="UP000295313"/>
    </source>
</evidence>
<proteinExistence type="predicted"/>
<reference evidence="1 2" key="1">
    <citation type="submission" date="2019-03" db="EMBL/GenBank/DDBJ databases">
        <title>Genomic Encyclopedia of Type Strains, Phase III (KMG-III): the genomes of soil and plant-associated and newly described type strains.</title>
        <authorList>
            <person name="Whitman W."/>
        </authorList>
    </citation>
    <scope>NUCLEOTIDE SEQUENCE [LARGE SCALE GENOMIC DNA]</scope>
    <source>
        <strain evidence="1 2">CGMCC 1.12802</strain>
    </source>
</reference>
<comment type="caution">
    <text evidence="1">The sequence shown here is derived from an EMBL/GenBank/DDBJ whole genome shotgun (WGS) entry which is preliminary data.</text>
</comment>
<name>A0A4R8IAN2_9FLAO</name>
<evidence type="ECO:0000313" key="1">
    <source>
        <dbReference type="EMBL" id="TDX87087.1"/>
    </source>
</evidence>
<dbReference type="Proteomes" id="UP000295313">
    <property type="component" value="Unassembled WGS sequence"/>
</dbReference>